<dbReference type="AlphaFoldDB" id="A0A2Z2NL69"/>
<organism evidence="1 2">
    <name type="scientific">Granulosicoccus antarcticus IMCC3135</name>
    <dbReference type="NCBI Taxonomy" id="1192854"/>
    <lineage>
        <taxon>Bacteria</taxon>
        <taxon>Pseudomonadati</taxon>
        <taxon>Pseudomonadota</taxon>
        <taxon>Gammaproteobacteria</taxon>
        <taxon>Chromatiales</taxon>
        <taxon>Granulosicoccaceae</taxon>
        <taxon>Granulosicoccus</taxon>
    </lineage>
</organism>
<dbReference type="KEGG" id="gai:IMCC3135_08980"/>
<name>A0A2Z2NL69_9GAMM</name>
<dbReference type="EMBL" id="CP018632">
    <property type="protein sequence ID" value="ASJ71893.1"/>
    <property type="molecule type" value="Genomic_DNA"/>
</dbReference>
<sequence>MQTATGPAGRDLVRTVRHLQTLIEDFGRQRYGDSAALAAWVDFSRWGRSAIARDEQAYQPAFVAWRLFAWLPDDVGLGEQRFKTPPSDQAIAYDYLKAHRDSLSQMEKDVIEIGTKSPYSFYSILAVLSKNRLQVQDIYTGQILMVEDVATAAYSQGDVLFAAVLNINGLSVLLGCLPQTLDSSAQVKIEGHREKWRAEEGKAIDHRLLYLHDTELRRFYFMLLEQAQRAQLH</sequence>
<proteinExistence type="predicted"/>
<evidence type="ECO:0000313" key="1">
    <source>
        <dbReference type="EMBL" id="ASJ71893.1"/>
    </source>
</evidence>
<dbReference type="Proteomes" id="UP000250079">
    <property type="component" value="Chromosome"/>
</dbReference>
<accession>A0A2Z2NL69</accession>
<gene>
    <name evidence="1" type="ORF">IMCC3135_08980</name>
</gene>
<protein>
    <submittedName>
        <fullName evidence="1">Uncharacterized protein</fullName>
    </submittedName>
</protein>
<reference evidence="1 2" key="1">
    <citation type="submission" date="2016-12" db="EMBL/GenBank/DDBJ databases">
        <authorList>
            <person name="Song W.-J."/>
            <person name="Kurnit D.M."/>
        </authorList>
    </citation>
    <scope>NUCLEOTIDE SEQUENCE [LARGE SCALE GENOMIC DNA]</scope>
    <source>
        <strain evidence="1 2">IMCC3135</strain>
    </source>
</reference>
<keyword evidence="2" id="KW-1185">Reference proteome</keyword>
<evidence type="ECO:0000313" key="2">
    <source>
        <dbReference type="Proteomes" id="UP000250079"/>
    </source>
</evidence>